<dbReference type="InterPro" id="IPR044861">
    <property type="entry name" value="IPNS-like_FE2OG_OXY"/>
</dbReference>
<keyword evidence="3" id="KW-1185">Reference proteome</keyword>
<dbReference type="Gene3D" id="2.60.120.330">
    <property type="entry name" value="B-lactam Antibiotic, Isopenicillin N Synthase, Chain"/>
    <property type="match status" value="1"/>
</dbReference>
<comment type="caution">
    <text evidence="2">The sequence shown here is derived from an EMBL/GenBank/DDBJ whole genome shotgun (WGS) entry which is preliminary data.</text>
</comment>
<evidence type="ECO:0000313" key="3">
    <source>
        <dbReference type="Proteomes" id="UP001085076"/>
    </source>
</evidence>
<organism evidence="2 3">
    <name type="scientific">Dioscorea zingiberensis</name>
    <dbReference type="NCBI Taxonomy" id="325984"/>
    <lineage>
        <taxon>Eukaryota</taxon>
        <taxon>Viridiplantae</taxon>
        <taxon>Streptophyta</taxon>
        <taxon>Embryophyta</taxon>
        <taxon>Tracheophyta</taxon>
        <taxon>Spermatophyta</taxon>
        <taxon>Magnoliopsida</taxon>
        <taxon>Liliopsida</taxon>
        <taxon>Dioscoreales</taxon>
        <taxon>Dioscoreaceae</taxon>
        <taxon>Dioscorea</taxon>
    </lineage>
</organism>
<dbReference type="AlphaFoldDB" id="A0A9D5CQ37"/>
<dbReference type="Pfam" id="PF03171">
    <property type="entry name" value="2OG-FeII_Oxy"/>
    <property type="match status" value="1"/>
</dbReference>
<reference evidence="2" key="2">
    <citation type="journal article" date="2022" name="Hortic Res">
        <title>The genome of Dioscorea zingiberensis sheds light on the biosynthesis, origin and evolution of the medicinally important diosgenin saponins.</title>
        <authorList>
            <person name="Li Y."/>
            <person name="Tan C."/>
            <person name="Li Z."/>
            <person name="Guo J."/>
            <person name="Li S."/>
            <person name="Chen X."/>
            <person name="Wang C."/>
            <person name="Dai X."/>
            <person name="Yang H."/>
            <person name="Song W."/>
            <person name="Hou L."/>
            <person name="Xu J."/>
            <person name="Tong Z."/>
            <person name="Xu A."/>
            <person name="Yuan X."/>
            <person name="Wang W."/>
            <person name="Yang Q."/>
            <person name="Chen L."/>
            <person name="Sun Z."/>
            <person name="Wang K."/>
            <person name="Pan B."/>
            <person name="Chen J."/>
            <person name="Bao Y."/>
            <person name="Liu F."/>
            <person name="Qi X."/>
            <person name="Gang D.R."/>
            <person name="Wen J."/>
            <person name="Li J."/>
        </authorList>
    </citation>
    <scope>NUCLEOTIDE SEQUENCE</scope>
    <source>
        <strain evidence="2">Dzin_1.0</strain>
    </source>
</reference>
<dbReference type="SUPFAM" id="SSF51197">
    <property type="entry name" value="Clavaminate synthase-like"/>
    <property type="match status" value="1"/>
</dbReference>
<protein>
    <recommendedName>
        <fullName evidence="1">Fe2OG dioxygenase domain-containing protein</fullName>
    </recommendedName>
</protein>
<dbReference type="InterPro" id="IPR005123">
    <property type="entry name" value="Oxoglu/Fe-dep_dioxygenase_dom"/>
</dbReference>
<feature type="domain" description="Fe2OG dioxygenase" evidence="1">
    <location>
        <begin position="45"/>
        <end position="147"/>
    </location>
</feature>
<dbReference type="PANTHER" id="PTHR47990">
    <property type="entry name" value="2-OXOGLUTARATE (2OG) AND FE(II)-DEPENDENT OXYGENASE SUPERFAMILY PROTEIN-RELATED"/>
    <property type="match status" value="1"/>
</dbReference>
<proteinExistence type="predicted"/>
<evidence type="ECO:0000313" key="2">
    <source>
        <dbReference type="EMBL" id="KAJ0976150.1"/>
    </source>
</evidence>
<gene>
    <name evidence="2" type="ORF">J5N97_018115</name>
</gene>
<accession>A0A9D5CQ37</accession>
<dbReference type="InterPro" id="IPR027443">
    <property type="entry name" value="IPNS-like_sf"/>
</dbReference>
<dbReference type="PROSITE" id="PS51471">
    <property type="entry name" value="FE2OG_OXY"/>
    <property type="match status" value="1"/>
</dbReference>
<dbReference type="Proteomes" id="UP001085076">
    <property type="component" value="Miscellaneous, Linkage group lg04"/>
</dbReference>
<evidence type="ECO:0000259" key="1">
    <source>
        <dbReference type="PROSITE" id="PS51471"/>
    </source>
</evidence>
<reference evidence="2" key="1">
    <citation type="submission" date="2021-03" db="EMBL/GenBank/DDBJ databases">
        <authorList>
            <person name="Li Z."/>
            <person name="Yang C."/>
        </authorList>
    </citation>
    <scope>NUCLEOTIDE SEQUENCE</scope>
    <source>
        <strain evidence="2">Dzin_1.0</strain>
        <tissue evidence="2">Leaf</tissue>
    </source>
</reference>
<sequence>MWPNGNDKFNETMILMSKKMIELSMIILNMLRNSYGIGLDIEEGNIDALFRMMKYSAPMSNEPVGNISSHTDRNFITLLCQNEVEGLLFKTSDDGEWVKVNPDPGSFIVLVGDALRVWSNGRVHAPPHMVMTCGEKERLSCGLFLCPKGDQVVEPCHDLVDDEHPPLFKSFIFLDYLHYASENAFRADTVLDSFAGI</sequence>
<dbReference type="EMBL" id="JAGGNH010000004">
    <property type="protein sequence ID" value="KAJ0976150.1"/>
    <property type="molecule type" value="Genomic_DNA"/>
</dbReference>
<name>A0A9D5CQ37_9LILI</name>
<dbReference type="InterPro" id="IPR050231">
    <property type="entry name" value="Iron_ascorbate_oxido_reductase"/>
</dbReference>
<dbReference type="OrthoDB" id="667131at2759"/>